<dbReference type="Pfam" id="PF02958">
    <property type="entry name" value="EcKL"/>
    <property type="match status" value="1"/>
</dbReference>
<sequence length="413" mass="48583">MSRAILIEGACNIQLLGTYLTRYWNRRVTVTSATVERACAKGSNFASDPWRVAFQYKEENKDELHNSSVIVKTRLTDVQSDAAVHGETAFKNEIYSYEKIIPVLNEFLESLLRVPGYVHGDLNAIVLEDMCARSFYHITKKIATNWNQIWSPIQEMAKLHAASIVMETDDKPRFQRLVKGITKVPYEDTVELGKKQVKSLELIVEILGETKIADGTRHKKIIEMMMRDDLWKRQRDLLDEQVEFRVINHGAIWINNYMYRNEMITLLDWQDIKYTSPAIDVGYFLLSNLDIDFLFKNKKDLLQFYLMHLHQYIYNARADKWTVEKLESMLDKLSYKWIENELKRCLLHSYMMALWITPVYSWSEAAYAKMEEVGGIETMEVAERMKHMTPHQKDRMIKLTQFFMEERNVEGDE</sequence>
<dbReference type="SMART" id="SM00587">
    <property type="entry name" value="CHK"/>
    <property type="match status" value="1"/>
</dbReference>
<dbReference type="PANTHER" id="PTHR11012">
    <property type="entry name" value="PROTEIN KINASE-LIKE DOMAIN-CONTAINING"/>
    <property type="match status" value="1"/>
</dbReference>
<dbReference type="EMBL" id="JARQZJ010000001">
    <property type="protein sequence ID" value="KAK9869235.1"/>
    <property type="molecule type" value="Genomic_DNA"/>
</dbReference>
<accession>A0AAW1TL58</accession>
<dbReference type="InterPro" id="IPR004119">
    <property type="entry name" value="EcKL"/>
</dbReference>
<dbReference type="PANTHER" id="PTHR11012:SF8">
    <property type="entry name" value="JUVENILE HORMONE-INDUCIBLE PROTEIN 26"/>
    <property type="match status" value="1"/>
</dbReference>
<keyword evidence="3" id="KW-1185">Reference proteome</keyword>
<comment type="caution">
    <text evidence="2">The sequence shown here is derived from an EMBL/GenBank/DDBJ whole genome shotgun (WGS) entry which is preliminary data.</text>
</comment>
<dbReference type="Proteomes" id="UP001431783">
    <property type="component" value="Unassembled WGS sequence"/>
</dbReference>
<dbReference type="InterPro" id="IPR011009">
    <property type="entry name" value="Kinase-like_dom_sf"/>
</dbReference>
<proteinExistence type="predicted"/>
<evidence type="ECO:0000313" key="2">
    <source>
        <dbReference type="EMBL" id="KAK9869235.1"/>
    </source>
</evidence>
<protein>
    <recommendedName>
        <fullName evidence="1">CHK kinase-like domain-containing protein</fullName>
    </recommendedName>
</protein>
<evidence type="ECO:0000313" key="3">
    <source>
        <dbReference type="Proteomes" id="UP001431783"/>
    </source>
</evidence>
<dbReference type="AlphaFoldDB" id="A0AAW1TL58"/>
<organism evidence="2 3">
    <name type="scientific">Henosepilachna vigintioctopunctata</name>
    <dbReference type="NCBI Taxonomy" id="420089"/>
    <lineage>
        <taxon>Eukaryota</taxon>
        <taxon>Metazoa</taxon>
        <taxon>Ecdysozoa</taxon>
        <taxon>Arthropoda</taxon>
        <taxon>Hexapoda</taxon>
        <taxon>Insecta</taxon>
        <taxon>Pterygota</taxon>
        <taxon>Neoptera</taxon>
        <taxon>Endopterygota</taxon>
        <taxon>Coleoptera</taxon>
        <taxon>Polyphaga</taxon>
        <taxon>Cucujiformia</taxon>
        <taxon>Coccinelloidea</taxon>
        <taxon>Coccinellidae</taxon>
        <taxon>Epilachninae</taxon>
        <taxon>Epilachnini</taxon>
        <taxon>Henosepilachna</taxon>
    </lineage>
</organism>
<dbReference type="InterPro" id="IPR015897">
    <property type="entry name" value="CHK_kinase-like"/>
</dbReference>
<dbReference type="SUPFAM" id="SSF56112">
    <property type="entry name" value="Protein kinase-like (PK-like)"/>
    <property type="match status" value="1"/>
</dbReference>
<evidence type="ECO:0000259" key="1">
    <source>
        <dbReference type="SMART" id="SM00587"/>
    </source>
</evidence>
<gene>
    <name evidence="2" type="ORF">WA026_002986</name>
</gene>
<dbReference type="Gene3D" id="3.90.1200.10">
    <property type="match status" value="1"/>
</dbReference>
<reference evidence="2 3" key="1">
    <citation type="submission" date="2023-03" db="EMBL/GenBank/DDBJ databases">
        <title>Genome insight into feeding habits of ladybird beetles.</title>
        <authorList>
            <person name="Li H.-S."/>
            <person name="Huang Y.-H."/>
            <person name="Pang H."/>
        </authorList>
    </citation>
    <scope>NUCLEOTIDE SEQUENCE [LARGE SCALE GENOMIC DNA]</scope>
    <source>
        <strain evidence="2">SYSU_2023b</strain>
        <tissue evidence="2">Whole body</tissue>
    </source>
</reference>
<name>A0AAW1TL58_9CUCU</name>
<feature type="domain" description="CHK kinase-like" evidence="1">
    <location>
        <begin position="125"/>
        <end position="315"/>
    </location>
</feature>